<keyword evidence="13" id="KW-0012">Acyltransferase</keyword>
<evidence type="ECO:0000256" key="12">
    <source>
        <dbReference type="ARBA" id="ARBA00023136"/>
    </source>
</evidence>
<evidence type="ECO:0000313" key="16">
    <source>
        <dbReference type="Proteomes" id="UP001178507"/>
    </source>
</evidence>
<evidence type="ECO:0000256" key="11">
    <source>
        <dbReference type="ARBA" id="ARBA00023098"/>
    </source>
</evidence>
<comment type="pathway">
    <text evidence="3">Lipid metabolism.</text>
</comment>
<accession>A0AA36IX83</accession>
<dbReference type="PANTHER" id="PTHR12317:SF0">
    <property type="entry name" value="ACYLTRANSFERASE"/>
    <property type="match status" value="1"/>
</dbReference>
<dbReference type="EMBL" id="CAUJNA010002857">
    <property type="protein sequence ID" value="CAJ1394464.1"/>
    <property type="molecule type" value="Genomic_DNA"/>
</dbReference>
<dbReference type="PANTHER" id="PTHR12317">
    <property type="entry name" value="DIACYLGLYCEROL O-ACYLTRANSFERASE"/>
    <property type="match status" value="1"/>
</dbReference>
<name>A0AA36IX83_9DINO</name>
<comment type="pathway">
    <text evidence="2">Glycerolipid metabolism; triacylglycerol biosynthesis.</text>
</comment>
<keyword evidence="12 14" id="KW-0472">Membrane</keyword>
<proteinExistence type="inferred from homology"/>
<keyword evidence="10 14" id="KW-1133">Transmembrane helix</keyword>
<evidence type="ECO:0000256" key="13">
    <source>
        <dbReference type="ARBA" id="ARBA00023315"/>
    </source>
</evidence>
<reference evidence="15" key="1">
    <citation type="submission" date="2023-08" db="EMBL/GenBank/DDBJ databases">
        <authorList>
            <person name="Chen Y."/>
            <person name="Shah S."/>
            <person name="Dougan E. K."/>
            <person name="Thang M."/>
            <person name="Chan C."/>
        </authorList>
    </citation>
    <scope>NUCLEOTIDE SEQUENCE</scope>
</reference>
<dbReference type="InterPro" id="IPR007130">
    <property type="entry name" value="DAGAT"/>
</dbReference>
<keyword evidence="9 14" id="KW-0256">Endoplasmic reticulum</keyword>
<evidence type="ECO:0000256" key="3">
    <source>
        <dbReference type="ARBA" id="ARBA00005189"/>
    </source>
</evidence>
<keyword evidence="5" id="KW-0444">Lipid biosynthesis</keyword>
<evidence type="ECO:0000256" key="10">
    <source>
        <dbReference type="ARBA" id="ARBA00022989"/>
    </source>
</evidence>
<sequence>MSLFRAARPQLARLARRPALRLSPARLGVGAGALLLACAATPAPAFFGRLKCEEKPPPESKLCESKPSESLLRSTARITSALLCWGFFASIWFVSITLPAGLLWAVTAAKWKLVSSILAAYAFPHVVTLPPLPLAVRRAFFSGLESWFPEGIQVVRPNGDEPEPEPPAKRPQLFCIHPHGIYTLGALTLPEKVPEVKVCIAAYLYNWAPGFRVMAQLLGISLGSVDPGALKRLMQRQESPLALVPGGFEEATVSCRNTERVYLKSRAGFIKYALRHGYDVVPCFTVGDSDMFSNPQGAWRFRWWLNQLSIPAVLPFGFPLLPLLPKRVPVKLAIGEALEMPHIANPSRAEVEKHRARYVAALNATYREAVKGTRSEGRPLEVW</sequence>
<comment type="subcellular location">
    <subcellularLocation>
        <location evidence="1 14">Endoplasmic reticulum membrane</location>
        <topology evidence="1 14">Multi-pass membrane protein</topology>
    </subcellularLocation>
</comment>
<protein>
    <recommendedName>
        <fullName evidence="14">Acyltransferase</fullName>
        <ecNumber evidence="14">2.3.1.-</ecNumber>
    </recommendedName>
</protein>
<dbReference type="GO" id="GO:0006071">
    <property type="term" value="P:glycerol metabolic process"/>
    <property type="evidence" value="ECO:0007669"/>
    <property type="project" value="UniProtKB-KW"/>
</dbReference>
<comment type="caution">
    <text evidence="15">The sequence shown here is derived from an EMBL/GenBank/DDBJ whole genome shotgun (WGS) entry which is preliminary data.</text>
</comment>
<dbReference type="GO" id="GO:0019432">
    <property type="term" value="P:triglyceride biosynthetic process"/>
    <property type="evidence" value="ECO:0007669"/>
    <property type="project" value="TreeGrafter"/>
</dbReference>
<evidence type="ECO:0000313" key="15">
    <source>
        <dbReference type="EMBL" id="CAJ1394464.1"/>
    </source>
</evidence>
<evidence type="ECO:0000256" key="2">
    <source>
        <dbReference type="ARBA" id="ARBA00004771"/>
    </source>
</evidence>
<keyword evidence="7 14" id="KW-0812">Transmembrane</keyword>
<comment type="similarity">
    <text evidence="4 14">Belongs to the diacylglycerol acyltransferase family.</text>
</comment>
<evidence type="ECO:0000256" key="6">
    <source>
        <dbReference type="ARBA" id="ARBA00022679"/>
    </source>
</evidence>
<dbReference type="GO" id="GO:0004144">
    <property type="term" value="F:diacylglycerol O-acyltransferase activity"/>
    <property type="evidence" value="ECO:0007669"/>
    <property type="project" value="TreeGrafter"/>
</dbReference>
<dbReference type="EC" id="2.3.1.-" evidence="14"/>
<feature type="transmembrane region" description="Helical" evidence="14">
    <location>
        <begin position="78"/>
        <end position="106"/>
    </location>
</feature>
<dbReference type="AlphaFoldDB" id="A0AA36IX83"/>
<keyword evidence="8" id="KW-0319">Glycerol metabolism</keyword>
<evidence type="ECO:0000256" key="9">
    <source>
        <dbReference type="ARBA" id="ARBA00022824"/>
    </source>
</evidence>
<organism evidence="15 16">
    <name type="scientific">Effrenium voratum</name>
    <dbReference type="NCBI Taxonomy" id="2562239"/>
    <lineage>
        <taxon>Eukaryota</taxon>
        <taxon>Sar</taxon>
        <taxon>Alveolata</taxon>
        <taxon>Dinophyceae</taxon>
        <taxon>Suessiales</taxon>
        <taxon>Symbiodiniaceae</taxon>
        <taxon>Effrenium</taxon>
    </lineage>
</organism>
<dbReference type="Pfam" id="PF03982">
    <property type="entry name" value="DAGAT"/>
    <property type="match status" value="1"/>
</dbReference>
<evidence type="ECO:0000256" key="7">
    <source>
        <dbReference type="ARBA" id="ARBA00022692"/>
    </source>
</evidence>
<evidence type="ECO:0000256" key="8">
    <source>
        <dbReference type="ARBA" id="ARBA00022798"/>
    </source>
</evidence>
<dbReference type="Proteomes" id="UP001178507">
    <property type="component" value="Unassembled WGS sequence"/>
</dbReference>
<evidence type="ECO:0000256" key="5">
    <source>
        <dbReference type="ARBA" id="ARBA00022516"/>
    </source>
</evidence>
<keyword evidence="16" id="KW-1185">Reference proteome</keyword>
<gene>
    <name evidence="15" type="ORF">EVOR1521_LOCUS19115</name>
</gene>
<keyword evidence="11" id="KW-0443">Lipid metabolism</keyword>
<keyword evidence="6 14" id="KW-0808">Transferase</keyword>
<feature type="transmembrane region" description="Helical" evidence="14">
    <location>
        <begin position="113"/>
        <end position="132"/>
    </location>
</feature>
<dbReference type="GO" id="GO:0005789">
    <property type="term" value="C:endoplasmic reticulum membrane"/>
    <property type="evidence" value="ECO:0007669"/>
    <property type="project" value="UniProtKB-SubCell"/>
</dbReference>
<evidence type="ECO:0000256" key="4">
    <source>
        <dbReference type="ARBA" id="ARBA00005420"/>
    </source>
</evidence>
<evidence type="ECO:0000256" key="14">
    <source>
        <dbReference type="RuleBase" id="RU367023"/>
    </source>
</evidence>
<evidence type="ECO:0000256" key="1">
    <source>
        <dbReference type="ARBA" id="ARBA00004477"/>
    </source>
</evidence>